<dbReference type="InterPro" id="IPR013078">
    <property type="entry name" value="His_Pase_superF_clade-1"/>
</dbReference>
<name>A0A8I1KFP4_9GAMM</name>
<evidence type="ECO:0000313" key="3">
    <source>
        <dbReference type="Proteomes" id="UP000621390"/>
    </source>
</evidence>
<dbReference type="InterPro" id="IPR029033">
    <property type="entry name" value="His_PPase_superfam"/>
</dbReference>
<dbReference type="Proteomes" id="UP000621390">
    <property type="component" value="Unassembled WGS sequence"/>
</dbReference>
<dbReference type="Pfam" id="PF00300">
    <property type="entry name" value="His_Phos_1"/>
    <property type="match status" value="1"/>
</dbReference>
<evidence type="ECO:0000313" key="4">
    <source>
        <dbReference type="Proteomes" id="UP000655994"/>
    </source>
</evidence>
<gene>
    <name evidence="1" type="ORF">JHC10_10470</name>
    <name evidence="2" type="ORF">JHC11_14195</name>
</gene>
<evidence type="ECO:0000313" key="1">
    <source>
        <dbReference type="EMBL" id="MBJ7267361.1"/>
    </source>
</evidence>
<dbReference type="Gene3D" id="3.40.50.1240">
    <property type="entry name" value="Phosphoglycerate mutase-like"/>
    <property type="match status" value="1"/>
</dbReference>
<evidence type="ECO:0000313" key="2">
    <source>
        <dbReference type="EMBL" id="MBJ7317146.1"/>
    </source>
</evidence>
<comment type="caution">
    <text evidence="2">The sequence shown here is derived from an EMBL/GenBank/DDBJ whole genome shotgun (WGS) entry which is preliminary data.</text>
</comment>
<dbReference type="CDD" id="cd07040">
    <property type="entry name" value="HP"/>
    <property type="match status" value="1"/>
</dbReference>
<protein>
    <submittedName>
        <fullName evidence="2">Histidine phosphatase family protein</fullName>
    </submittedName>
</protein>
<dbReference type="Proteomes" id="UP000655994">
    <property type="component" value="Unassembled WGS sequence"/>
</dbReference>
<dbReference type="SUPFAM" id="SSF53254">
    <property type="entry name" value="Phosphoglycerate mutase-like"/>
    <property type="match status" value="1"/>
</dbReference>
<dbReference type="AlphaFoldDB" id="A0A8I1KFP4"/>
<dbReference type="EMBL" id="JAEMOP010000009">
    <property type="protein sequence ID" value="MBJ7317146.1"/>
    <property type="molecule type" value="Genomic_DNA"/>
</dbReference>
<proteinExistence type="predicted"/>
<reference evidence="2 4" key="1">
    <citation type="submission" date="2020-09" db="EMBL/GenBank/DDBJ databases">
        <title>Draft Genomes of Bacterial Isolates from North Pond Shallow Sediments.</title>
        <authorList>
            <person name="Kiel Reese B."/>
            <person name="Mullis M."/>
            <person name="Weisend R.E."/>
        </authorList>
    </citation>
    <scope>NUCLEOTIDE SEQUENCE</scope>
    <source>
        <strain evidence="2">KJE-2</strain>
        <strain evidence="1 4">KJE-3</strain>
    </source>
</reference>
<organism evidence="2 3">
    <name type="scientific">Idiomarina abyssalis</name>
    <dbReference type="NCBI Taxonomy" id="86102"/>
    <lineage>
        <taxon>Bacteria</taxon>
        <taxon>Pseudomonadati</taxon>
        <taxon>Pseudomonadota</taxon>
        <taxon>Gammaproteobacteria</taxon>
        <taxon>Alteromonadales</taxon>
        <taxon>Idiomarinaceae</taxon>
        <taxon>Idiomarina</taxon>
    </lineage>
</organism>
<accession>A0A8I1KFP4</accession>
<dbReference type="EMBL" id="JAEMOS010000032">
    <property type="protein sequence ID" value="MBJ7267361.1"/>
    <property type="molecule type" value="Genomic_DNA"/>
</dbReference>
<keyword evidence="4" id="KW-1185">Reference proteome</keyword>
<sequence length="152" mass="16635">MSFFSGEASADTYTLYFSRHMEKTTDKTDPDLSLVGKQRAQVLAQVLKNNDIEAIFSTDYKRTQQTAEALAKQLGLSVETYPAKDFKGIVTSLKELKKNALIIGHSNTVPELVKAAGGSADKLGEEDFGDLFQVVVSGDSVVTNRLYIPVIQ</sequence>